<organism evidence="1 2">
    <name type="scientific">Serratia phage vB_SmaM_ 2050HW</name>
    <dbReference type="NCBI Taxonomy" id="2024252"/>
    <lineage>
        <taxon>Viruses</taxon>
        <taxon>Duplodnaviria</taxon>
        <taxon>Heunggongvirae</taxon>
        <taxon>Uroviricota</taxon>
        <taxon>Caudoviricetes</taxon>
        <taxon>Chimalliviridae</taxon>
        <taxon>Moabitevirus</taxon>
        <taxon>Moabitevirus mv2050HW</taxon>
    </lineage>
</organism>
<proteinExistence type="predicted"/>
<dbReference type="Proteomes" id="UP000223363">
    <property type="component" value="Segment"/>
</dbReference>
<gene>
    <name evidence="1" type="ORF">2050HW_00085</name>
</gene>
<accession>A0A289ZVN4</accession>
<protein>
    <submittedName>
        <fullName evidence="1">Uncharacterized protein</fullName>
    </submittedName>
</protein>
<name>A0A289ZVN4_9CAUD</name>
<evidence type="ECO:0000313" key="1">
    <source>
        <dbReference type="EMBL" id="ATA65420.1"/>
    </source>
</evidence>
<sequence>MFSFINEFMRKRKVKKALSLLSSPEGEIEFEPETIRVVFEAVSATTR</sequence>
<evidence type="ECO:0000313" key="2">
    <source>
        <dbReference type="Proteomes" id="UP000223363"/>
    </source>
</evidence>
<dbReference type="EMBL" id="MF285618">
    <property type="protein sequence ID" value="ATA65420.1"/>
    <property type="molecule type" value="Genomic_DNA"/>
</dbReference>
<reference evidence="2" key="1">
    <citation type="submission" date="2017-06" db="EMBL/GenBank/DDBJ databases">
        <authorList>
            <person name="Zhao X."/>
        </authorList>
    </citation>
    <scope>NUCLEOTIDE SEQUENCE [LARGE SCALE GENOMIC DNA]</scope>
</reference>
<keyword evidence="2" id="KW-1185">Reference proteome</keyword>